<dbReference type="Gene3D" id="1.25.40.10">
    <property type="entry name" value="Tetratricopeptide repeat domain"/>
    <property type="match status" value="1"/>
</dbReference>
<dbReference type="SUPFAM" id="SSF48452">
    <property type="entry name" value="TPR-like"/>
    <property type="match status" value="1"/>
</dbReference>
<dbReference type="PROSITE" id="PS50005">
    <property type="entry name" value="TPR"/>
    <property type="match status" value="3"/>
</dbReference>
<dbReference type="OrthoDB" id="10006023at2759"/>
<dbReference type="GO" id="GO:0005829">
    <property type="term" value="C:cytosol"/>
    <property type="evidence" value="ECO:0007669"/>
    <property type="project" value="TreeGrafter"/>
</dbReference>
<evidence type="ECO:0008006" key="10">
    <source>
        <dbReference type="Google" id="ProtNLM"/>
    </source>
</evidence>
<dbReference type="SMART" id="SM00028">
    <property type="entry name" value="TPR"/>
    <property type="match status" value="3"/>
</dbReference>
<organism evidence="8 9">
    <name type="scientific">Suillus placidus</name>
    <dbReference type="NCBI Taxonomy" id="48579"/>
    <lineage>
        <taxon>Eukaryota</taxon>
        <taxon>Fungi</taxon>
        <taxon>Dikarya</taxon>
        <taxon>Basidiomycota</taxon>
        <taxon>Agaricomycotina</taxon>
        <taxon>Agaricomycetes</taxon>
        <taxon>Agaricomycetidae</taxon>
        <taxon>Boletales</taxon>
        <taxon>Suillineae</taxon>
        <taxon>Suillaceae</taxon>
        <taxon>Suillus</taxon>
    </lineage>
</organism>
<comment type="caution">
    <text evidence="8">The sequence shown here is derived from an EMBL/GenBank/DDBJ whole genome shotgun (WGS) entry which is preliminary data.</text>
</comment>
<dbReference type="AlphaFoldDB" id="A0A9P7D2R7"/>
<protein>
    <recommendedName>
        <fullName evidence="10">Peroxisomal targeting signal receptor</fullName>
    </recommendedName>
</protein>
<evidence type="ECO:0000256" key="6">
    <source>
        <dbReference type="PROSITE-ProRule" id="PRU00339"/>
    </source>
</evidence>
<evidence type="ECO:0000256" key="3">
    <source>
        <dbReference type="ARBA" id="ARBA00022490"/>
    </source>
</evidence>
<feature type="region of interest" description="Disordered" evidence="7">
    <location>
        <begin position="28"/>
        <end position="54"/>
    </location>
</feature>
<accession>A0A9P7D2R7</accession>
<feature type="repeat" description="TPR" evidence="6">
    <location>
        <begin position="584"/>
        <end position="617"/>
    </location>
</feature>
<gene>
    <name evidence="8" type="ORF">EV702DRAFT_1197626</name>
</gene>
<dbReference type="Proteomes" id="UP000714275">
    <property type="component" value="Unassembled WGS sequence"/>
</dbReference>
<feature type="repeat" description="TPR" evidence="6">
    <location>
        <begin position="516"/>
        <end position="549"/>
    </location>
</feature>
<dbReference type="InterPro" id="IPR024111">
    <property type="entry name" value="PEX5/PEX5L"/>
</dbReference>
<dbReference type="PANTHER" id="PTHR10130">
    <property type="entry name" value="PEROXISOMAL TARGETING SIGNAL 1 RECEPTOR PEX5"/>
    <property type="match status" value="1"/>
</dbReference>
<dbReference type="PANTHER" id="PTHR10130:SF9">
    <property type="entry name" value="PEROXISOMAL TARGETING SIGNAL RECEPTOR"/>
    <property type="match status" value="1"/>
</dbReference>
<keyword evidence="9" id="KW-1185">Reference proteome</keyword>
<dbReference type="InterPro" id="IPR019734">
    <property type="entry name" value="TPR_rpt"/>
</dbReference>
<reference evidence="8" key="1">
    <citation type="journal article" date="2020" name="New Phytol.">
        <title>Comparative genomics reveals dynamic genome evolution in host specialist ectomycorrhizal fungi.</title>
        <authorList>
            <person name="Lofgren L.A."/>
            <person name="Nguyen N.H."/>
            <person name="Vilgalys R."/>
            <person name="Ruytinx J."/>
            <person name="Liao H.L."/>
            <person name="Branco S."/>
            <person name="Kuo A."/>
            <person name="LaButti K."/>
            <person name="Lipzen A."/>
            <person name="Andreopoulos W."/>
            <person name="Pangilinan J."/>
            <person name="Riley R."/>
            <person name="Hundley H."/>
            <person name="Na H."/>
            <person name="Barry K."/>
            <person name="Grigoriev I.V."/>
            <person name="Stajich J.E."/>
            <person name="Kennedy P.G."/>
        </authorList>
    </citation>
    <scope>NUCLEOTIDE SEQUENCE</scope>
    <source>
        <strain evidence="8">DOB743</strain>
    </source>
</reference>
<evidence type="ECO:0000256" key="2">
    <source>
        <dbReference type="ARBA" id="ARBA00005348"/>
    </source>
</evidence>
<dbReference type="Pfam" id="PF13432">
    <property type="entry name" value="TPR_16"/>
    <property type="match status" value="1"/>
</dbReference>
<proteinExistence type="inferred from homology"/>
<comment type="subcellular location">
    <subcellularLocation>
        <location evidence="1">Cytoplasm</location>
    </subcellularLocation>
</comment>
<dbReference type="EMBL" id="JABBWD010000023">
    <property type="protein sequence ID" value="KAG1776957.1"/>
    <property type="molecule type" value="Genomic_DNA"/>
</dbReference>
<feature type="compositionally biased region" description="Polar residues" evidence="7">
    <location>
        <begin position="34"/>
        <end position="46"/>
    </location>
</feature>
<evidence type="ECO:0000313" key="9">
    <source>
        <dbReference type="Proteomes" id="UP000714275"/>
    </source>
</evidence>
<dbReference type="GO" id="GO:0005778">
    <property type="term" value="C:peroxisomal membrane"/>
    <property type="evidence" value="ECO:0007669"/>
    <property type="project" value="TreeGrafter"/>
</dbReference>
<sequence length="664" mass="73696">MSLQGLISGSECAVPLNPLSQVLKHTEGDRSLQQDRVTSGPSSSRLQYLPGSAPAQAAEQDVAMARQFFEGQQRSDGPALVAPLYLHPAELVHMAEMNRLPEFNEAWTRERYQPPIHNNVTQSSWANEFGGAQQQPVSGSAMQHPVAQMQVPETQRRQFTGSHEMYGTPMGLYGNMGQPFFQGFNATPLIADASKGKGKAREADYEAAFAQYAAPLQNQQESTSRIVELDDNAAALEQAMQNVKLGDPELKTNADFKDTWDHLKNSDIPPPTEDIGKWEAQFNQLMGRDREELDQDYSTAMQEAWNNGLGNFNESALGSKYNDDGIPILTEYVFESNNKYLDPSSSNRSPLSEAKAFLEQGGSLSEAALLLEAAIQKGELGEGGYETWILLGETRNMDEREDLGLRALTEGVRLSEAANANGVGMLVRIPSGNFFQPPVMTDCLQSLAISYTNESYDRAAYNMLLRWLGARFPDFPISDETRRAVSLHSTWDSHEKLTETFLTLARQQYNQGIVDPDTQIALGVLFYATTDYERAKDCFESALSQRPGDYLLWNRLGSSLSNGNKPEEALGAYREALNLRPTYTRVIYNVGVACLNIGAHKEAAEHFLSALSMQESTGGGQTSDQLWLTLRRAFIAMDRKDLAELAKPESRSNLDLFRQQGFDF</sequence>
<feature type="repeat" description="TPR" evidence="6">
    <location>
        <begin position="550"/>
        <end position="583"/>
    </location>
</feature>
<dbReference type="InterPro" id="IPR011990">
    <property type="entry name" value="TPR-like_helical_dom_sf"/>
</dbReference>
<evidence type="ECO:0000256" key="7">
    <source>
        <dbReference type="SAM" id="MobiDB-lite"/>
    </source>
</evidence>
<comment type="similarity">
    <text evidence="2">Belongs to the peroxisomal targeting signal receptor family.</text>
</comment>
<evidence type="ECO:0000313" key="8">
    <source>
        <dbReference type="EMBL" id="KAG1776957.1"/>
    </source>
</evidence>
<evidence type="ECO:0000256" key="5">
    <source>
        <dbReference type="ARBA" id="ARBA00022803"/>
    </source>
</evidence>
<keyword evidence="3" id="KW-0963">Cytoplasm</keyword>
<evidence type="ECO:0000256" key="1">
    <source>
        <dbReference type="ARBA" id="ARBA00004496"/>
    </source>
</evidence>
<evidence type="ECO:0000256" key="4">
    <source>
        <dbReference type="ARBA" id="ARBA00022737"/>
    </source>
</evidence>
<keyword evidence="4" id="KW-0677">Repeat</keyword>
<dbReference type="GO" id="GO:0016560">
    <property type="term" value="P:protein import into peroxisome matrix, docking"/>
    <property type="evidence" value="ECO:0007669"/>
    <property type="project" value="TreeGrafter"/>
</dbReference>
<name>A0A9P7D2R7_9AGAM</name>
<dbReference type="GO" id="GO:0005052">
    <property type="term" value="F:peroxisome matrix targeting signal-1 binding"/>
    <property type="evidence" value="ECO:0007669"/>
    <property type="project" value="TreeGrafter"/>
</dbReference>
<keyword evidence="5 6" id="KW-0802">TPR repeat</keyword>